<dbReference type="NCBIfam" id="TIGR00337">
    <property type="entry name" value="PyrG"/>
    <property type="match status" value="1"/>
</dbReference>
<dbReference type="FunFam" id="3.40.50.300:FF:000207">
    <property type="entry name" value="CTP synthase"/>
    <property type="match status" value="1"/>
</dbReference>
<evidence type="ECO:0000256" key="5">
    <source>
        <dbReference type="ARBA" id="ARBA00022840"/>
    </source>
</evidence>
<evidence type="ECO:0000313" key="12">
    <source>
        <dbReference type="EMBL" id="KXZ49682.1"/>
    </source>
</evidence>
<dbReference type="GO" id="GO:0005524">
    <property type="term" value="F:ATP binding"/>
    <property type="evidence" value="ECO:0007669"/>
    <property type="project" value="UniProtKB-KW"/>
</dbReference>
<dbReference type="InterPro" id="IPR017926">
    <property type="entry name" value="GATASE"/>
</dbReference>
<evidence type="ECO:0000256" key="3">
    <source>
        <dbReference type="ARBA" id="ARBA00022598"/>
    </source>
</evidence>
<dbReference type="GO" id="GO:0044210">
    <property type="term" value="P:'de novo' CTP biosynthetic process"/>
    <property type="evidence" value="ECO:0007669"/>
    <property type="project" value="UniProtKB-UniRule"/>
</dbReference>
<evidence type="ECO:0000259" key="10">
    <source>
        <dbReference type="Pfam" id="PF00117"/>
    </source>
</evidence>
<dbReference type="UniPathway" id="UPA00159">
    <property type="reaction ID" value="UER00277"/>
</dbReference>
<protein>
    <recommendedName>
        <fullName evidence="9">CTP synthase</fullName>
        <ecNumber evidence="9">6.3.4.2</ecNumber>
    </recommendedName>
    <alternativeName>
        <fullName evidence="9">UTP--ammonia ligase</fullName>
    </alternativeName>
</protein>
<proteinExistence type="inferred from homology"/>
<dbReference type="CDD" id="cd03113">
    <property type="entry name" value="CTPS_N"/>
    <property type="match status" value="1"/>
</dbReference>
<comment type="pathway">
    <text evidence="1 9">Pyrimidine metabolism; CTP biosynthesis via de novo pathway; CTP from UDP: step 2/2.</text>
</comment>
<keyword evidence="6 9" id="KW-0315">Glutamine amidotransferase</keyword>
<dbReference type="GO" id="GO:0003883">
    <property type="term" value="F:CTP synthase activity"/>
    <property type="evidence" value="ECO:0007669"/>
    <property type="project" value="UniProtKB-UniRule"/>
</dbReference>
<dbReference type="STRING" id="33097.A0A150GIQ0"/>
<evidence type="ECO:0000259" key="11">
    <source>
        <dbReference type="Pfam" id="PF06418"/>
    </source>
</evidence>
<feature type="domain" description="Glutamine amidotransferase" evidence="10">
    <location>
        <begin position="290"/>
        <end position="397"/>
    </location>
</feature>
<evidence type="ECO:0000256" key="2">
    <source>
        <dbReference type="ARBA" id="ARBA00007533"/>
    </source>
</evidence>
<evidence type="ECO:0000256" key="4">
    <source>
        <dbReference type="ARBA" id="ARBA00022741"/>
    </source>
</evidence>
<gene>
    <name evidence="12" type="ORF">GPECTOR_20g539</name>
</gene>
<comment type="similarity">
    <text evidence="2 9">Belongs to the CTP synthase family.</text>
</comment>
<dbReference type="OrthoDB" id="1739076at2759"/>
<dbReference type="Pfam" id="PF06418">
    <property type="entry name" value="CTP_synth_N"/>
    <property type="match status" value="1"/>
</dbReference>
<dbReference type="EC" id="6.3.4.2" evidence="9"/>
<evidence type="ECO:0000256" key="1">
    <source>
        <dbReference type="ARBA" id="ARBA00005171"/>
    </source>
</evidence>
<dbReference type="Gene3D" id="3.40.50.880">
    <property type="match status" value="1"/>
</dbReference>
<dbReference type="NCBIfam" id="NF003792">
    <property type="entry name" value="PRK05380.1"/>
    <property type="match status" value="1"/>
</dbReference>
<keyword evidence="7 9" id="KW-0665">Pyrimidine biosynthesis</keyword>
<organism evidence="12 13">
    <name type="scientific">Gonium pectorale</name>
    <name type="common">Green alga</name>
    <dbReference type="NCBI Taxonomy" id="33097"/>
    <lineage>
        <taxon>Eukaryota</taxon>
        <taxon>Viridiplantae</taxon>
        <taxon>Chlorophyta</taxon>
        <taxon>core chlorophytes</taxon>
        <taxon>Chlorophyceae</taxon>
        <taxon>CS clade</taxon>
        <taxon>Chlamydomonadales</taxon>
        <taxon>Volvocaceae</taxon>
        <taxon>Gonium</taxon>
    </lineage>
</organism>
<reference evidence="13" key="1">
    <citation type="journal article" date="2016" name="Nat. Commun.">
        <title>The Gonium pectorale genome demonstrates co-option of cell cycle regulation during the evolution of multicellularity.</title>
        <authorList>
            <person name="Hanschen E.R."/>
            <person name="Marriage T.N."/>
            <person name="Ferris P.J."/>
            <person name="Hamaji T."/>
            <person name="Toyoda A."/>
            <person name="Fujiyama A."/>
            <person name="Neme R."/>
            <person name="Noguchi H."/>
            <person name="Minakuchi Y."/>
            <person name="Suzuki M."/>
            <person name="Kawai-Toyooka H."/>
            <person name="Smith D.R."/>
            <person name="Sparks H."/>
            <person name="Anderson J."/>
            <person name="Bakaric R."/>
            <person name="Luria V."/>
            <person name="Karger A."/>
            <person name="Kirschner M.W."/>
            <person name="Durand P.M."/>
            <person name="Michod R.E."/>
            <person name="Nozaki H."/>
            <person name="Olson B.J."/>
        </authorList>
    </citation>
    <scope>NUCLEOTIDE SEQUENCE [LARGE SCALE GENOMIC DNA]</scope>
    <source>
        <strain evidence="13">NIES-2863</strain>
    </source>
</reference>
<accession>A0A150GIQ0</accession>
<dbReference type="Gene3D" id="3.40.50.300">
    <property type="entry name" value="P-loop containing nucleotide triphosphate hydrolases"/>
    <property type="match status" value="1"/>
</dbReference>
<dbReference type="InterPro" id="IPR004468">
    <property type="entry name" value="CTP_synthase"/>
</dbReference>
<evidence type="ECO:0000256" key="8">
    <source>
        <dbReference type="ARBA" id="ARBA00047781"/>
    </source>
</evidence>
<name>A0A150GIQ0_GONPE</name>
<evidence type="ECO:0000256" key="6">
    <source>
        <dbReference type="ARBA" id="ARBA00022962"/>
    </source>
</evidence>
<dbReference type="SUPFAM" id="SSF52540">
    <property type="entry name" value="P-loop containing nucleoside triphosphate hydrolases"/>
    <property type="match status" value="1"/>
</dbReference>
<comment type="caution">
    <text evidence="12">The sequence shown here is derived from an EMBL/GenBank/DDBJ whole genome shotgun (WGS) entry which is preliminary data.</text>
</comment>
<dbReference type="InterPro" id="IPR027417">
    <property type="entry name" value="P-loop_NTPase"/>
</dbReference>
<evidence type="ECO:0000256" key="7">
    <source>
        <dbReference type="ARBA" id="ARBA00022975"/>
    </source>
</evidence>
<dbReference type="PANTHER" id="PTHR11550">
    <property type="entry name" value="CTP SYNTHASE"/>
    <property type="match status" value="1"/>
</dbReference>
<sequence>MARIEFIGEGLQTTQLAPPVDPYLNVDAGTMSPFEHGEVFVLDDGGEADLDLGNYERFMDITLSRDNNLTTGKIYQAVIERERRGDYLGKTVQVVPHITDAIQDWIEMVAKRPVDGKSGVPHVCVIELGGTVGDIESAPFVEALRQFFIRVGDANICNVHVSLVPVIGAVGEQKTKPTQHSVQVLRSLGISPTLIACRSAEPLEEGVRQKLALFCNVPPSNVLSLHDVSNIWRVPLLMQEQVVHELLCKRLGLTEFGKLDLSAWKTNLADRWDSLVEPVKITLIGKYTNLSDAYLSVLKSLQHACMEARVKLVLSWVEAASLEPEAKEKTPELYESSWQKLREADGILVPGGFGSRGVEGKILAANYARVNKKPYLGICLGMQIAVIEFARNVLGLKESNSTEFDPATPHPAVVFMPEISTSHKGGDHCG</sequence>
<comment type="function">
    <text evidence="9">Catalyzes the ATP-dependent amination of UTP to CTP with either L-glutamine or ammonia as the source of nitrogen.</text>
</comment>
<evidence type="ECO:0000256" key="9">
    <source>
        <dbReference type="RuleBase" id="RU810713"/>
    </source>
</evidence>
<dbReference type="InterPro" id="IPR017456">
    <property type="entry name" value="CTP_synthase_N"/>
</dbReference>
<keyword evidence="3 9" id="KW-0436">Ligase</keyword>
<dbReference type="AlphaFoldDB" id="A0A150GIQ0"/>
<dbReference type="GO" id="GO:0042802">
    <property type="term" value="F:identical protein binding"/>
    <property type="evidence" value="ECO:0007669"/>
    <property type="project" value="TreeGrafter"/>
</dbReference>
<evidence type="ECO:0000313" key="13">
    <source>
        <dbReference type="Proteomes" id="UP000075714"/>
    </source>
</evidence>
<dbReference type="InterPro" id="IPR029062">
    <property type="entry name" value="Class_I_gatase-like"/>
</dbReference>
<comment type="catalytic activity">
    <reaction evidence="8 9">
        <text>UTP + L-glutamine + ATP + H2O = CTP + L-glutamate + ADP + phosphate + 2 H(+)</text>
        <dbReference type="Rhea" id="RHEA:26426"/>
        <dbReference type="ChEBI" id="CHEBI:15377"/>
        <dbReference type="ChEBI" id="CHEBI:15378"/>
        <dbReference type="ChEBI" id="CHEBI:29985"/>
        <dbReference type="ChEBI" id="CHEBI:30616"/>
        <dbReference type="ChEBI" id="CHEBI:37563"/>
        <dbReference type="ChEBI" id="CHEBI:43474"/>
        <dbReference type="ChEBI" id="CHEBI:46398"/>
        <dbReference type="ChEBI" id="CHEBI:58359"/>
        <dbReference type="ChEBI" id="CHEBI:456216"/>
        <dbReference type="EC" id="6.3.4.2"/>
    </reaction>
</comment>
<dbReference type="GO" id="GO:0019856">
    <property type="term" value="P:pyrimidine nucleobase biosynthetic process"/>
    <property type="evidence" value="ECO:0007669"/>
    <property type="project" value="TreeGrafter"/>
</dbReference>
<dbReference type="Pfam" id="PF00117">
    <property type="entry name" value="GATase"/>
    <property type="match status" value="1"/>
</dbReference>
<keyword evidence="13" id="KW-1185">Reference proteome</keyword>
<dbReference type="Proteomes" id="UP000075714">
    <property type="component" value="Unassembled WGS sequence"/>
</dbReference>
<dbReference type="PROSITE" id="PS51273">
    <property type="entry name" value="GATASE_TYPE_1"/>
    <property type="match status" value="1"/>
</dbReference>
<dbReference type="EMBL" id="LSYV01000021">
    <property type="protein sequence ID" value="KXZ49682.1"/>
    <property type="molecule type" value="Genomic_DNA"/>
</dbReference>
<dbReference type="PANTHER" id="PTHR11550:SF0">
    <property type="entry name" value="CTP SYNTHASE-RELATED"/>
    <property type="match status" value="1"/>
</dbReference>
<keyword evidence="5 9" id="KW-0067">ATP-binding</keyword>
<feature type="domain" description="CTP synthase N-terminal" evidence="11">
    <location>
        <begin position="20"/>
        <end position="253"/>
    </location>
</feature>
<keyword evidence="4 9" id="KW-0547">Nucleotide-binding</keyword>
<dbReference type="SUPFAM" id="SSF52317">
    <property type="entry name" value="Class I glutamine amidotransferase-like"/>
    <property type="match status" value="1"/>
</dbReference>